<dbReference type="Gene3D" id="3.90.950.10">
    <property type="match status" value="1"/>
</dbReference>
<evidence type="ECO:0000256" key="11">
    <source>
        <dbReference type="RuleBase" id="RU003781"/>
    </source>
</evidence>
<dbReference type="EC" id="3.6.1.66" evidence="10"/>
<evidence type="ECO:0000256" key="3">
    <source>
        <dbReference type="ARBA" id="ARBA00022723"/>
    </source>
</evidence>
<evidence type="ECO:0000256" key="10">
    <source>
        <dbReference type="HAMAP-Rule" id="MF_01405"/>
    </source>
</evidence>
<evidence type="ECO:0000256" key="2">
    <source>
        <dbReference type="ARBA" id="ARBA00011738"/>
    </source>
</evidence>
<dbReference type="AlphaFoldDB" id="A0A2X3K489"/>
<evidence type="ECO:0000313" key="12">
    <source>
        <dbReference type="EMBL" id="SQD92087.1"/>
    </source>
</evidence>
<proteinExistence type="inferred from homology"/>
<dbReference type="InterPro" id="IPR002637">
    <property type="entry name" value="RdgB/HAM1"/>
</dbReference>
<keyword evidence="5 10" id="KW-0378">Hydrolase</keyword>
<dbReference type="GO" id="GO:0017111">
    <property type="term" value="F:ribonucleoside triphosphate phosphatase activity"/>
    <property type="evidence" value="ECO:0007669"/>
    <property type="project" value="InterPro"/>
</dbReference>
<comment type="similarity">
    <text evidence="1 10 11">Belongs to the HAM1 NTPase family.</text>
</comment>
<feature type="binding site" evidence="10">
    <location>
        <begin position="178"/>
        <end position="179"/>
    </location>
    <ligand>
        <name>substrate</name>
    </ligand>
</feature>
<feature type="binding site" evidence="10">
    <location>
        <position position="69"/>
    </location>
    <ligand>
        <name>Mg(2+)</name>
        <dbReference type="ChEBI" id="CHEBI:18420"/>
    </ligand>
</feature>
<dbReference type="NCBIfam" id="TIGR00042">
    <property type="entry name" value="RdgB/HAM1 family non-canonical purine NTP pyrophosphatase"/>
    <property type="match status" value="1"/>
</dbReference>
<reference evidence="13" key="1">
    <citation type="submission" date="2018-05" db="EMBL/GenBank/DDBJ databases">
        <authorList>
            <person name="Hao L."/>
        </authorList>
    </citation>
    <scope>NUCLEOTIDE SEQUENCE [LARGE SCALE GENOMIC DNA]</scope>
</reference>
<comment type="catalytic activity">
    <reaction evidence="9 10">
        <text>XTP + H2O = XMP + diphosphate + H(+)</text>
        <dbReference type="Rhea" id="RHEA:28610"/>
        <dbReference type="ChEBI" id="CHEBI:15377"/>
        <dbReference type="ChEBI" id="CHEBI:15378"/>
        <dbReference type="ChEBI" id="CHEBI:33019"/>
        <dbReference type="ChEBI" id="CHEBI:57464"/>
        <dbReference type="ChEBI" id="CHEBI:61314"/>
        <dbReference type="EC" id="3.6.1.66"/>
    </reaction>
</comment>
<comment type="caution">
    <text evidence="10">Lacks conserved residue(s) required for the propagation of feature annotation.</text>
</comment>
<feature type="active site" description="Proton acceptor" evidence="10">
    <location>
        <position position="69"/>
    </location>
</feature>
<comment type="catalytic activity">
    <reaction evidence="8 10">
        <text>dITP + H2O = dIMP + diphosphate + H(+)</text>
        <dbReference type="Rhea" id="RHEA:28342"/>
        <dbReference type="ChEBI" id="CHEBI:15377"/>
        <dbReference type="ChEBI" id="CHEBI:15378"/>
        <dbReference type="ChEBI" id="CHEBI:33019"/>
        <dbReference type="ChEBI" id="CHEBI:61194"/>
        <dbReference type="ChEBI" id="CHEBI:61382"/>
        <dbReference type="EC" id="3.6.1.66"/>
    </reaction>
</comment>
<dbReference type="SUPFAM" id="SSF52972">
    <property type="entry name" value="ITPase-like"/>
    <property type="match status" value="1"/>
</dbReference>
<feature type="binding site" evidence="10">
    <location>
        <position position="70"/>
    </location>
    <ligand>
        <name>substrate</name>
    </ligand>
</feature>
<keyword evidence="7 10" id="KW-0546">Nucleotide metabolism</keyword>
<dbReference type="GO" id="GO:0035870">
    <property type="term" value="F:dITP diphosphatase activity"/>
    <property type="evidence" value="ECO:0007669"/>
    <property type="project" value="UniProtKB-UniRule"/>
</dbReference>
<evidence type="ECO:0000256" key="8">
    <source>
        <dbReference type="ARBA" id="ARBA00051875"/>
    </source>
</evidence>
<comment type="subunit">
    <text evidence="2 10">Homodimer.</text>
</comment>
<dbReference type="CDD" id="cd00515">
    <property type="entry name" value="HAM1"/>
    <property type="match status" value="1"/>
</dbReference>
<dbReference type="Pfam" id="PF01725">
    <property type="entry name" value="Ham1p_like"/>
    <property type="match status" value="1"/>
</dbReference>
<evidence type="ECO:0000313" key="13">
    <source>
        <dbReference type="Proteomes" id="UP000249818"/>
    </source>
</evidence>
<keyword evidence="3 10" id="KW-0479">Metal-binding</keyword>
<comment type="function">
    <text evidence="10">Pyrophosphatase that catalyzes the hydrolysis of nucleoside triphosphates to their monophosphate derivatives, with a high preference for the non-canonical purine nucleotides XTP (xanthosine triphosphate), dITP (deoxyinosine triphosphate) and ITP. Seems to function as a house-cleaning enzyme that removes non-canonical purine nucleotides from the nucleotide pool, thus preventing their incorporation into DNA/RNA and avoiding chromosomal lesions.</text>
</comment>
<comment type="catalytic activity">
    <reaction evidence="10">
        <text>ITP + H2O = IMP + diphosphate + H(+)</text>
        <dbReference type="Rhea" id="RHEA:29399"/>
        <dbReference type="ChEBI" id="CHEBI:15377"/>
        <dbReference type="ChEBI" id="CHEBI:15378"/>
        <dbReference type="ChEBI" id="CHEBI:33019"/>
        <dbReference type="ChEBI" id="CHEBI:58053"/>
        <dbReference type="ChEBI" id="CHEBI:61402"/>
        <dbReference type="EC" id="3.6.1.66"/>
    </reaction>
</comment>
<dbReference type="PANTHER" id="PTHR11067:SF9">
    <property type="entry name" value="INOSINE TRIPHOSPHATE PYROPHOSPHATASE"/>
    <property type="match status" value="1"/>
</dbReference>
<protein>
    <recommendedName>
        <fullName evidence="10">dITP/XTP pyrophosphatase</fullName>
        <ecNumber evidence="10">3.6.1.66</ecNumber>
    </recommendedName>
    <alternativeName>
        <fullName evidence="10">Non-canonical purine NTP pyrophosphatase</fullName>
    </alternativeName>
    <alternativeName>
        <fullName evidence="10">Non-standard purine NTP pyrophosphatase</fullName>
    </alternativeName>
    <alternativeName>
        <fullName evidence="10">Nucleoside-triphosphate diphosphatase</fullName>
    </alternativeName>
    <alternativeName>
        <fullName evidence="10">Nucleoside-triphosphate pyrophosphatase</fullName>
        <shortName evidence="10">NTPase</shortName>
    </alternativeName>
</protein>
<dbReference type="HAMAP" id="MF_01405">
    <property type="entry name" value="Non_canon_purine_NTPase"/>
    <property type="match status" value="1"/>
</dbReference>
<comment type="cofactor">
    <cofactor evidence="10">
        <name>Mg(2+)</name>
        <dbReference type="ChEBI" id="CHEBI:18420"/>
    </cofactor>
    <text evidence="10">Binds 1 Mg(2+) ion per subunit.</text>
</comment>
<dbReference type="Proteomes" id="UP000249818">
    <property type="component" value="Chromosome BARAN1"/>
</dbReference>
<dbReference type="GO" id="GO:0036220">
    <property type="term" value="F:ITP diphosphatase activity"/>
    <property type="evidence" value="ECO:0007669"/>
    <property type="project" value="UniProtKB-UniRule"/>
</dbReference>
<dbReference type="GO" id="GO:0009146">
    <property type="term" value="P:purine nucleoside triphosphate catabolic process"/>
    <property type="evidence" value="ECO:0007669"/>
    <property type="project" value="UniProtKB-UniRule"/>
</dbReference>
<dbReference type="PANTHER" id="PTHR11067">
    <property type="entry name" value="INOSINE TRIPHOSPHATE PYROPHOSPHATASE/HAM1 PROTEIN"/>
    <property type="match status" value="1"/>
</dbReference>
<evidence type="ECO:0000256" key="7">
    <source>
        <dbReference type="ARBA" id="ARBA00023080"/>
    </source>
</evidence>
<dbReference type="GO" id="GO:0000166">
    <property type="term" value="F:nucleotide binding"/>
    <property type="evidence" value="ECO:0007669"/>
    <property type="project" value="UniProtKB-KW"/>
</dbReference>
<evidence type="ECO:0000256" key="4">
    <source>
        <dbReference type="ARBA" id="ARBA00022741"/>
    </source>
</evidence>
<dbReference type="KEGG" id="bana:BARAN1_0062"/>
<organism evidence="12 13">
    <name type="scientific">Candidatus Bipolaricaulis anaerobius</name>
    <dbReference type="NCBI Taxonomy" id="2026885"/>
    <lineage>
        <taxon>Bacteria</taxon>
        <taxon>Candidatus Bipolaricaulota</taxon>
        <taxon>Candidatus Bipolaricaulia</taxon>
        <taxon>Candidatus Bipolaricaulales</taxon>
        <taxon>Candidatus Bipolaricaulaceae</taxon>
        <taxon>Candidatus Bipolaricaulis</taxon>
    </lineage>
</organism>
<sequence length="197" mass="20589">MRVLVGTTNPGKLREIRHILGEVPGITWLTPHDVPCPEVPETGPTFAANARLKAQTIAIATGYATLAEDSGLAVDALGGAPGVRSARYAGDPPDPAANNRKLLAALAGATDRRAHFRTVAALALPDGRVWTAEGVLEGTIAEAPRGHGGFGYDPLFIPAGERRTLAEMSPAEKDAISHRRRALEGLRPVLAALGEDG</sequence>
<dbReference type="GO" id="GO:0036222">
    <property type="term" value="F:XTP diphosphatase activity"/>
    <property type="evidence" value="ECO:0007669"/>
    <property type="project" value="UniProtKB-UniRule"/>
</dbReference>
<dbReference type="RefSeq" id="WP_122030359.1">
    <property type="nucleotide sequence ID" value="NZ_LS483254.1"/>
</dbReference>
<dbReference type="OrthoDB" id="9807456at2"/>
<evidence type="ECO:0000256" key="9">
    <source>
        <dbReference type="ARBA" id="ARBA00052017"/>
    </source>
</evidence>
<dbReference type="GO" id="GO:0046872">
    <property type="term" value="F:metal ion binding"/>
    <property type="evidence" value="ECO:0007669"/>
    <property type="project" value="UniProtKB-KW"/>
</dbReference>
<name>A0A2X3K489_9BACT</name>
<dbReference type="GO" id="GO:0009117">
    <property type="term" value="P:nucleotide metabolic process"/>
    <property type="evidence" value="ECO:0007669"/>
    <property type="project" value="UniProtKB-KW"/>
</dbReference>
<keyword evidence="6 10" id="KW-0460">Magnesium</keyword>
<dbReference type="FunFam" id="3.90.950.10:FF:000001">
    <property type="entry name" value="dITP/XTP pyrophosphatase"/>
    <property type="match status" value="1"/>
</dbReference>
<evidence type="ECO:0000256" key="1">
    <source>
        <dbReference type="ARBA" id="ARBA00008023"/>
    </source>
</evidence>
<accession>A0A2X3K489</accession>
<evidence type="ECO:0000256" key="5">
    <source>
        <dbReference type="ARBA" id="ARBA00022801"/>
    </source>
</evidence>
<keyword evidence="4 10" id="KW-0547">Nucleotide-binding</keyword>
<keyword evidence="13" id="KW-1185">Reference proteome</keyword>
<feature type="binding site" evidence="10">
    <location>
        <begin position="150"/>
        <end position="153"/>
    </location>
    <ligand>
        <name>substrate</name>
    </ligand>
</feature>
<feature type="binding site" evidence="10">
    <location>
        <begin position="7"/>
        <end position="12"/>
    </location>
    <ligand>
        <name>substrate</name>
    </ligand>
</feature>
<dbReference type="InterPro" id="IPR029001">
    <property type="entry name" value="ITPase-like_fam"/>
</dbReference>
<feature type="binding site" evidence="10">
    <location>
        <position position="173"/>
    </location>
    <ligand>
        <name>substrate</name>
    </ligand>
</feature>
<dbReference type="GO" id="GO:0005829">
    <property type="term" value="C:cytosol"/>
    <property type="evidence" value="ECO:0007669"/>
    <property type="project" value="TreeGrafter"/>
</dbReference>
<dbReference type="InterPro" id="IPR020922">
    <property type="entry name" value="dITP/XTP_pyrophosphatase"/>
</dbReference>
<dbReference type="EMBL" id="LS483254">
    <property type="protein sequence ID" value="SQD92087.1"/>
    <property type="molecule type" value="Genomic_DNA"/>
</dbReference>
<evidence type="ECO:0000256" key="6">
    <source>
        <dbReference type="ARBA" id="ARBA00022842"/>
    </source>
</evidence>
<gene>
    <name evidence="12" type="ORF">BARAN1_0062</name>
</gene>